<evidence type="ECO:0000256" key="18">
    <source>
        <dbReference type="ARBA" id="ARBA00047493"/>
    </source>
</evidence>
<dbReference type="Pfam" id="PF02875">
    <property type="entry name" value="Mur_ligase_C"/>
    <property type="match status" value="1"/>
</dbReference>
<dbReference type="InterPro" id="IPR013221">
    <property type="entry name" value="Mur_ligase_cen"/>
</dbReference>
<evidence type="ECO:0000256" key="7">
    <source>
        <dbReference type="ARBA" id="ARBA00013025"/>
    </source>
</evidence>
<reference evidence="25 26" key="1">
    <citation type="submission" date="2017-05" db="EMBL/GenBank/DDBJ databases">
        <authorList>
            <person name="Varghese N."/>
            <person name="Submissions S."/>
        </authorList>
    </citation>
    <scope>NUCLEOTIDE SEQUENCE [LARGE SCALE GENOMIC DNA]</scope>
    <source>
        <strain evidence="25 26">DSM 21342</strain>
    </source>
</reference>
<name>A0A521D1Q4_9SPHI</name>
<evidence type="ECO:0000256" key="11">
    <source>
        <dbReference type="ARBA" id="ARBA00022741"/>
    </source>
</evidence>
<gene>
    <name evidence="25" type="ORF">SAMN06265350_105137</name>
</gene>
<evidence type="ECO:0000256" key="19">
    <source>
        <dbReference type="ARBA" id="ARBA00047808"/>
    </source>
</evidence>
<dbReference type="PANTHER" id="PTHR11136">
    <property type="entry name" value="FOLYLPOLYGLUTAMATE SYNTHASE-RELATED"/>
    <property type="match status" value="1"/>
</dbReference>
<evidence type="ECO:0000256" key="3">
    <source>
        <dbReference type="ARBA" id="ARBA00004799"/>
    </source>
</evidence>
<evidence type="ECO:0000256" key="14">
    <source>
        <dbReference type="ARBA" id="ARBA00022909"/>
    </source>
</evidence>
<dbReference type="InterPro" id="IPR036565">
    <property type="entry name" value="Mur-like_cat_sf"/>
</dbReference>
<comment type="cofactor">
    <cofactor evidence="1">
        <name>Mg(2+)</name>
        <dbReference type="ChEBI" id="CHEBI:18420"/>
    </cofactor>
</comment>
<accession>A0A521D1Q4</accession>
<dbReference type="InterPro" id="IPR001645">
    <property type="entry name" value="Folylpolyglutamate_synth"/>
</dbReference>
<evidence type="ECO:0000256" key="6">
    <source>
        <dbReference type="ARBA" id="ARBA00013023"/>
    </source>
</evidence>
<evidence type="ECO:0000259" key="24">
    <source>
        <dbReference type="Pfam" id="PF08245"/>
    </source>
</evidence>
<dbReference type="EC" id="6.3.2.17" evidence="7"/>
<dbReference type="PANTHER" id="PTHR11136:SF0">
    <property type="entry name" value="DIHYDROFOLATE SYNTHETASE-RELATED"/>
    <property type="match status" value="1"/>
</dbReference>
<evidence type="ECO:0000256" key="16">
    <source>
        <dbReference type="ARBA" id="ARBA00030592"/>
    </source>
</evidence>
<comment type="catalytic activity">
    <reaction evidence="18">
        <text>(6S)-5,6,7,8-tetrahydrofolyl-(gamma-L-Glu)(n) + L-glutamate + ATP = (6S)-5,6,7,8-tetrahydrofolyl-(gamma-L-Glu)(n+1) + ADP + phosphate + H(+)</text>
        <dbReference type="Rhea" id="RHEA:10580"/>
        <dbReference type="Rhea" id="RHEA-COMP:14738"/>
        <dbReference type="Rhea" id="RHEA-COMP:14740"/>
        <dbReference type="ChEBI" id="CHEBI:15378"/>
        <dbReference type="ChEBI" id="CHEBI:29985"/>
        <dbReference type="ChEBI" id="CHEBI:30616"/>
        <dbReference type="ChEBI" id="CHEBI:43474"/>
        <dbReference type="ChEBI" id="CHEBI:141005"/>
        <dbReference type="ChEBI" id="CHEBI:456216"/>
        <dbReference type="EC" id="6.3.2.17"/>
    </reaction>
</comment>
<dbReference type="GO" id="GO:0005524">
    <property type="term" value="F:ATP binding"/>
    <property type="evidence" value="ECO:0007669"/>
    <property type="project" value="UniProtKB-KW"/>
</dbReference>
<evidence type="ECO:0000256" key="13">
    <source>
        <dbReference type="ARBA" id="ARBA00022842"/>
    </source>
</evidence>
<evidence type="ECO:0000259" key="23">
    <source>
        <dbReference type="Pfam" id="PF02875"/>
    </source>
</evidence>
<dbReference type="GO" id="GO:0046872">
    <property type="term" value="F:metal ion binding"/>
    <property type="evidence" value="ECO:0007669"/>
    <property type="project" value="UniProtKB-KW"/>
</dbReference>
<evidence type="ECO:0000256" key="5">
    <source>
        <dbReference type="ARBA" id="ARBA00008276"/>
    </source>
</evidence>
<evidence type="ECO:0000256" key="15">
    <source>
        <dbReference type="ARBA" id="ARBA00030048"/>
    </source>
</evidence>
<dbReference type="PROSITE" id="PS01012">
    <property type="entry name" value="FOLYLPOLYGLU_SYNT_2"/>
    <property type="match status" value="1"/>
</dbReference>
<sequence length="455" mass="51125">MVYSILLPFHFSLSNRLVTFVNLKPSALNYQQTLEYLFSHLPMFHRVGVKAYKADLHNILAISEVLDHPDRKFKTIHIAGTNGKGSTSHMLAAILQEAGYKTGLYTSPHLKDFRERIRINGQMIPEKKVTNFVAKHRNDFAKIEPSFFEMSVGLAFDYFAEKQVDIAIIETGLGGRLDSTNIITPLLSVITNIGFDHMAILGNTLEKIAHEKAGIIKPNIPVVIGQYNTETAPVFIQKAKECDSEIHFASEEYEVEYSELKNGYLNLNIDRFNKDILKNLELDLTGIYQKKNICTVLCAVHQLIEQGFKIDEKTIRSALKKVKESTGLMGRWYTILTHPLTICDTGHNEDGITEVVKQIQQTPHEHLHMVFGMVKDKDINHVLELLPKNATYYFCKADIPRGMDAEELSTLAREHGLKGILFSSVKDALKAAQTAAQAHDLVFVGGSTFVVAEVV</sequence>
<keyword evidence="10" id="KW-0479">Metal-binding</keyword>
<evidence type="ECO:0000256" key="9">
    <source>
        <dbReference type="ARBA" id="ARBA00022598"/>
    </source>
</evidence>
<dbReference type="GO" id="GO:0005737">
    <property type="term" value="C:cytoplasm"/>
    <property type="evidence" value="ECO:0007669"/>
    <property type="project" value="TreeGrafter"/>
</dbReference>
<evidence type="ECO:0000256" key="20">
    <source>
        <dbReference type="ARBA" id="ARBA00049035"/>
    </source>
</evidence>
<dbReference type="GO" id="GO:0046656">
    <property type="term" value="P:folic acid biosynthetic process"/>
    <property type="evidence" value="ECO:0007669"/>
    <property type="project" value="UniProtKB-KW"/>
</dbReference>
<evidence type="ECO:0000313" key="26">
    <source>
        <dbReference type="Proteomes" id="UP000315971"/>
    </source>
</evidence>
<comment type="catalytic activity">
    <reaction evidence="20">
        <text>(6R)-5,10-methylenetetrahydrofolyl-(gamma-L-Glu)(n) + L-glutamate + ATP = (6R)-5,10-methylenetetrahydrofolyl-(gamma-L-Glu)(n+1) + ADP + phosphate + H(+)</text>
        <dbReference type="Rhea" id="RHEA:51912"/>
        <dbReference type="Rhea" id="RHEA-COMP:13257"/>
        <dbReference type="Rhea" id="RHEA-COMP:13258"/>
        <dbReference type="ChEBI" id="CHEBI:15378"/>
        <dbReference type="ChEBI" id="CHEBI:29985"/>
        <dbReference type="ChEBI" id="CHEBI:30616"/>
        <dbReference type="ChEBI" id="CHEBI:43474"/>
        <dbReference type="ChEBI" id="CHEBI:136572"/>
        <dbReference type="ChEBI" id="CHEBI:456216"/>
        <dbReference type="EC" id="6.3.2.17"/>
    </reaction>
</comment>
<keyword evidence="11 22" id="KW-0547">Nucleotide-binding</keyword>
<evidence type="ECO:0000256" key="12">
    <source>
        <dbReference type="ARBA" id="ARBA00022840"/>
    </source>
</evidence>
<dbReference type="SUPFAM" id="SSF53623">
    <property type="entry name" value="MurD-like peptide ligases, catalytic domain"/>
    <property type="match status" value="1"/>
</dbReference>
<dbReference type="AlphaFoldDB" id="A0A521D1Q4"/>
<evidence type="ECO:0000256" key="4">
    <source>
        <dbReference type="ARBA" id="ARBA00005150"/>
    </source>
</evidence>
<comment type="catalytic activity">
    <reaction evidence="19">
        <text>10-formyltetrahydrofolyl-(gamma-L-Glu)(n) + L-glutamate + ATP = 10-formyltetrahydrofolyl-(gamma-L-Glu)(n+1) + ADP + phosphate + H(+)</text>
        <dbReference type="Rhea" id="RHEA:51904"/>
        <dbReference type="Rhea" id="RHEA-COMP:13088"/>
        <dbReference type="Rhea" id="RHEA-COMP:14300"/>
        <dbReference type="ChEBI" id="CHEBI:15378"/>
        <dbReference type="ChEBI" id="CHEBI:29985"/>
        <dbReference type="ChEBI" id="CHEBI:30616"/>
        <dbReference type="ChEBI" id="CHEBI:43474"/>
        <dbReference type="ChEBI" id="CHEBI:134413"/>
        <dbReference type="ChEBI" id="CHEBI:456216"/>
        <dbReference type="EC" id="6.3.2.17"/>
    </reaction>
</comment>
<dbReference type="Pfam" id="PF08245">
    <property type="entry name" value="Mur_ligase_M"/>
    <property type="match status" value="1"/>
</dbReference>
<protein>
    <recommendedName>
        <fullName evidence="8">Dihydrofolate synthase/folylpolyglutamate synthase</fullName>
        <ecNumber evidence="6">6.3.2.12</ecNumber>
        <ecNumber evidence="7">6.3.2.17</ecNumber>
    </recommendedName>
    <alternativeName>
        <fullName evidence="17">Folylpoly-gamma-glutamate synthetase-dihydrofolate synthetase</fullName>
    </alternativeName>
    <alternativeName>
        <fullName evidence="15">Folylpolyglutamate synthetase</fullName>
    </alternativeName>
    <alternativeName>
        <fullName evidence="16">Tetrahydrofolylpolyglutamate synthase</fullName>
    </alternativeName>
</protein>
<dbReference type="FunFam" id="3.40.1190.10:FF:000011">
    <property type="entry name" value="Folylpolyglutamate synthase/dihydrofolate synthase"/>
    <property type="match status" value="1"/>
</dbReference>
<comment type="function">
    <text evidence="2">Functions in two distinct reactions of the de novo folate biosynthetic pathway. Catalyzes the addition of a glutamate residue to dihydropteroate (7,8-dihydropteroate or H2Pte) to form dihydrofolate (7,8-dihydrofolate monoglutamate or H2Pte-Glu). Also catalyzes successive additions of L-glutamate to tetrahydrofolate or 10-formyltetrahydrofolate or 5,10-methylenetetrahydrofolate, leading to folylpolyglutamate derivatives.</text>
</comment>
<evidence type="ECO:0000256" key="8">
    <source>
        <dbReference type="ARBA" id="ARBA00019357"/>
    </source>
</evidence>
<organism evidence="25 26">
    <name type="scientific">Solitalea koreensis</name>
    <dbReference type="NCBI Taxonomy" id="543615"/>
    <lineage>
        <taxon>Bacteria</taxon>
        <taxon>Pseudomonadati</taxon>
        <taxon>Bacteroidota</taxon>
        <taxon>Sphingobacteriia</taxon>
        <taxon>Sphingobacteriales</taxon>
        <taxon>Sphingobacteriaceae</taxon>
        <taxon>Solitalea</taxon>
    </lineage>
</organism>
<dbReference type="GO" id="GO:0008841">
    <property type="term" value="F:dihydrofolate synthase activity"/>
    <property type="evidence" value="ECO:0007669"/>
    <property type="project" value="UniProtKB-EC"/>
</dbReference>
<evidence type="ECO:0000256" key="10">
    <source>
        <dbReference type="ARBA" id="ARBA00022723"/>
    </source>
</evidence>
<dbReference type="PIRSF" id="PIRSF001563">
    <property type="entry name" value="Folylpolyglu_synth"/>
    <property type="match status" value="1"/>
</dbReference>
<comment type="pathway">
    <text evidence="4">Cofactor biosynthesis; tetrahydrofolylpolyglutamate biosynthesis.</text>
</comment>
<dbReference type="GO" id="GO:0004326">
    <property type="term" value="F:tetrahydrofolylpolyglutamate synthase activity"/>
    <property type="evidence" value="ECO:0007669"/>
    <property type="project" value="UniProtKB-EC"/>
</dbReference>
<evidence type="ECO:0000256" key="17">
    <source>
        <dbReference type="ARBA" id="ARBA00032510"/>
    </source>
</evidence>
<evidence type="ECO:0000313" key="25">
    <source>
        <dbReference type="EMBL" id="SMO65614.1"/>
    </source>
</evidence>
<keyword evidence="14" id="KW-0289">Folate biosynthesis</keyword>
<feature type="domain" description="Mur ligase C-terminal" evidence="23">
    <location>
        <begin position="333"/>
        <end position="447"/>
    </location>
</feature>
<comment type="similarity">
    <text evidence="5 22">Belongs to the folylpolyglutamate synthase family.</text>
</comment>
<dbReference type="InterPro" id="IPR036615">
    <property type="entry name" value="Mur_ligase_C_dom_sf"/>
</dbReference>
<dbReference type="NCBIfam" id="TIGR01499">
    <property type="entry name" value="folC"/>
    <property type="match status" value="1"/>
</dbReference>
<dbReference type="Gene3D" id="3.90.190.20">
    <property type="entry name" value="Mur ligase, C-terminal domain"/>
    <property type="match status" value="1"/>
</dbReference>
<evidence type="ECO:0000256" key="1">
    <source>
        <dbReference type="ARBA" id="ARBA00001946"/>
    </source>
</evidence>
<keyword evidence="26" id="KW-1185">Reference proteome</keyword>
<comment type="pathway">
    <text evidence="3">Cofactor biosynthesis; tetrahydrofolate biosynthesis; 7,8-dihydrofolate from 2-amino-4-hydroxy-6-hydroxymethyl-7,8-dihydropteridine diphosphate and 4-aminobenzoate: step 2/2.</text>
</comment>
<keyword evidence="12 22" id="KW-0067">ATP-binding</keyword>
<evidence type="ECO:0000256" key="2">
    <source>
        <dbReference type="ARBA" id="ARBA00002714"/>
    </source>
</evidence>
<evidence type="ECO:0000256" key="22">
    <source>
        <dbReference type="PIRNR" id="PIRNR001563"/>
    </source>
</evidence>
<dbReference type="Proteomes" id="UP000315971">
    <property type="component" value="Unassembled WGS sequence"/>
</dbReference>
<feature type="domain" description="Mur ligase central" evidence="24">
    <location>
        <begin position="78"/>
        <end position="299"/>
    </location>
</feature>
<proteinExistence type="inferred from homology"/>
<dbReference type="SUPFAM" id="SSF53244">
    <property type="entry name" value="MurD-like peptide ligases, peptide-binding domain"/>
    <property type="match status" value="1"/>
</dbReference>
<evidence type="ECO:0000256" key="21">
    <source>
        <dbReference type="ARBA" id="ARBA00049161"/>
    </source>
</evidence>
<dbReference type="EC" id="6.3.2.12" evidence="6"/>
<keyword evidence="13" id="KW-0460">Magnesium</keyword>
<keyword evidence="9 22" id="KW-0436">Ligase</keyword>
<dbReference type="InterPro" id="IPR004101">
    <property type="entry name" value="Mur_ligase_C"/>
</dbReference>
<dbReference type="EMBL" id="FXSZ01000005">
    <property type="protein sequence ID" value="SMO65614.1"/>
    <property type="molecule type" value="Genomic_DNA"/>
</dbReference>
<dbReference type="InterPro" id="IPR018109">
    <property type="entry name" value="Folylpolyglutamate_synth_CS"/>
</dbReference>
<dbReference type="Gene3D" id="3.40.1190.10">
    <property type="entry name" value="Mur-like, catalytic domain"/>
    <property type="match status" value="1"/>
</dbReference>
<comment type="catalytic activity">
    <reaction evidence="21">
        <text>7,8-dihydropteroate + L-glutamate + ATP = 7,8-dihydrofolate + ADP + phosphate + H(+)</text>
        <dbReference type="Rhea" id="RHEA:23584"/>
        <dbReference type="ChEBI" id="CHEBI:15378"/>
        <dbReference type="ChEBI" id="CHEBI:17839"/>
        <dbReference type="ChEBI" id="CHEBI:29985"/>
        <dbReference type="ChEBI" id="CHEBI:30616"/>
        <dbReference type="ChEBI" id="CHEBI:43474"/>
        <dbReference type="ChEBI" id="CHEBI:57451"/>
        <dbReference type="ChEBI" id="CHEBI:456216"/>
        <dbReference type="EC" id="6.3.2.12"/>
    </reaction>
</comment>